<dbReference type="InterPro" id="IPR023997">
    <property type="entry name" value="TonB-dep_OMP_SusC/RagA_CS"/>
</dbReference>
<feature type="domain" description="TonB-dependent receptor-like beta-barrel" evidence="11">
    <location>
        <begin position="416"/>
        <end position="993"/>
    </location>
</feature>
<sequence>MRKKTLSTRSVQLLLVSCMLLLMGVGAWAQSPQTIKGTVLDKNTHEPMIGVSVLVQGTSNGTVTDFDGHFTLSGVKASATIQFSFIGYKSQTLPVAKAHGEILMSEDDKTLSEIVVVGYGTQKKVNLSGAVSAVDGEKLAAKPSSNVLDAMQGELPGVAVLRSSGEPGNETSGMRIRGFSSVNSTSTLVLIDGVEGDLSLLNADDIESISVLKDASACAIYGARAAAGVVLVTTKNGGEGKPKISYSGYYATNLPGNMPERLTAWEEQEWINIGRQNQGGKPEWNPEQSSWVGNRNFNYRPNNTNGRWDQFSATNWVDEGTRNHSDQTNHSISVSGGSKNINYLISGNYFYKNGMLKYGKNDNTRVNLHAKVNAELNKYIAVGVNMQYQSKKNNVPSAGAGAILNNLYGSRARQLVYNPTDDVNYDVNPYNGDLQFNPIQVMKEGGLSETLYETFIGKGDLTIKNLVKGLRINLNASRRAGYYTGRTERHYLVWYGMTGNNVRQTYNNPNSLYRIKNNDFHDLFEATANYEFDVKRHNFKLLAGASYENYRKDEFSATARNMNSNDFYSFNYYDTAEATNTTLGDNIAPWSMMSYFGRLNYNYADRYLFEANIRYDGSSRLAPEKRWKAFPSVSAAWRISQEEWFKLDWVSNLKLRASWGQLGNGAILGLYDYIPTIAQSTVYMGEKSYYQSQLASKDKTWETIETTNVGIDLGLLNGRLNASFDYYWKYNNDMLSKLQLPHTIGIGIPNVNVGKLKTWGWEFEVKWNDRIGDFSYQVAFNISDAQNKLMEYDGADVIYAGTVGLLEGYAMNTIWGYRTDGYWSSLDEYKQYKQDHPGYKSFSDGKVNGGDVRYLALPDKDGNIGHQVGAGDGTKENHGDLVYLGDANGRYLYGLNLSAQWKGFDLSMMFQGVGKRKLLIDTEAIAPFGRTYQMPWTIHRDYWTEDNQQAAWPRLYNYNGDMFNFQPSDKWVQNAAYLRLKNITLGYTIPVSKRYIQKLRVYISGNDVWEKSDILKVFDPESGNNVGRNYYPFFRTWAFGVNVTL</sequence>
<evidence type="ECO:0000256" key="6">
    <source>
        <dbReference type="ARBA" id="ARBA00023136"/>
    </source>
</evidence>
<protein>
    <submittedName>
        <fullName evidence="13">TonB-linked outer membrane protein, SusC/RagA family</fullName>
    </submittedName>
</protein>
<evidence type="ECO:0000313" key="13">
    <source>
        <dbReference type="EMBL" id="SDZ92815.1"/>
    </source>
</evidence>
<dbReference type="InterPro" id="IPR037066">
    <property type="entry name" value="Plug_dom_sf"/>
</dbReference>
<proteinExistence type="inferred from homology"/>
<comment type="similarity">
    <text evidence="8 9">Belongs to the TonB-dependent receptor family.</text>
</comment>
<dbReference type="InterPro" id="IPR039426">
    <property type="entry name" value="TonB-dep_rcpt-like"/>
</dbReference>
<reference evidence="13 14" key="1">
    <citation type="submission" date="2016-10" db="EMBL/GenBank/DDBJ databases">
        <authorList>
            <person name="de Groot N.N."/>
        </authorList>
    </citation>
    <scope>NUCLEOTIDE SEQUENCE [LARGE SCALE GENOMIC DNA]</scope>
    <source>
        <strain evidence="13 14">D31d</strain>
    </source>
</reference>
<dbReference type="Proteomes" id="UP000182257">
    <property type="component" value="Unassembled WGS sequence"/>
</dbReference>
<dbReference type="SUPFAM" id="SSF49464">
    <property type="entry name" value="Carboxypeptidase regulatory domain-like"/>
    <property type="match status" value="1"/>
</dbReference>
<dbReference type="Pfam" id="PF00593">
    <property type="entry name" value="TonB_dep_Rec_b-barrel"/>
    <property type="match status" value="1"/>
</dbReference>
<dbReference type="InterPro" id="IPR036942">
    <property type="entry name" value="Beta-barrel_TonB_sf"/>
</dbReference>
<evidence type="ECO:0000256" key="7">
    <source>
        <dbReference type="ARBA" id="ARBA00023237"/>
    </source>
</evidence>
<gene>
    <name evidence="13" type="ORF">SAMN05216462_0013</name>
</gene>
<keyword evidence="3 8" id="KW-1134">Transmembrane beta strand</keyword>
<dbReference type="PROSITE" id="PS52016">
    <property type="entry name" value="TONB_DEPENDENT_REC_3"/>
    <property type="match status" value="1"/>
</dbReference>
<dbReference type="Gene3D" id="2.170.130.10">
    <property type="entry name" value="TonB-dependent receptor, plug domain"/>
    <property type="match status" value="1"/>
</dbReference>
<keyword evidence="6 8" id="KW-0472">Membrane</keyword>
<feature type="chain" id="PRO_5010311033" evidence="10">
    <location>
        <begin position="30"/>
        <end position="1045"/>
    </location>
</feature>
<dbReference type="Pfam" id="PF13715">
    <property type="entry name" value="CarbopepD_reg_2"/>
    <property type="match status" value="1"/>
</dbReference>
<dbReference type="InterPro" id="IPR000531">
    <property type="entry name" value="Beta-barrel_TonB"/>
</dbReference>
<evidence type="ECO:0000256" key="9">
    <source>
        <dbReference type="RuleBase" id="RU003357"/>
    </source>
</evidence>
<dbReference type="GO" id="GO:0009279">
    <property type="term" value="C:cell outer membrane"/>
    <property type="evidence" value="ECO:0007669"/>
    <property type="project" value="UniProtKB-SubCell"/>
</dbReference>
<dbReference type="InterPro" id="IPR008969">
    <property type="entry name" value="CarboxyPept-like_regulatory"/>
</dbReference>
<dbReference type="Pfam" id="PF07715">
    <property type="entry name" value="Plug"/>
    <property type="match status" value="1"/>
</dbReference>
<dbReference type="FunFam" id="2.60.40.1120:FF:000003">
    <property type="entry name" value="Outer membrane protein Omp121"/>
    <property type="match status" value="1"/>
</dbReference>
<dbReference type="InterPro" id="IPR023996">
    <property type="entry name" value="TonB-dep_OMP_SusC/RagA"/>
</dbReference>
<dbReference type="OrthoDB" id="778480at2"/>
<organism evidence="13 14">
    <name type="scientific">Xylanibacter ruminicola</name>
    <name type="common">Prevotella ruminicola</name>
    <dbReference type="NCBI Taxonomy" id="839"/>
    <lineage>
        <taxon>Bacteria</taxon>
        <taxon>Pseudomonadati</taxon>
        <taxon>Bacteroidota</taxon>
        <taxon>Bacteroidia</taxon>
        <taxon>Bacteroidales</taxon>
        <taxon>Prevotellaceae</taxon>
        <taxon>Xylanibacter</taxon>
    </lineage>
</organism>
<evidence type="ECO:0000259" key="11">
    <source>
        <dbReference type="Pfam" id="PF00593"/>
    </source>
</evidence>
<comment type="subcellular location">
    <subcellularLocation>
        <location evidence="1 8">Cell outer membrane</location>
        <topology evidence="1 8">Multi-pass membrane protein</topology>
    </subcellularLocation>
</comment>
<dbReference type="NCBIfam" id="TIGR04057">
    <property type="entry name" value="SusC_RagA_signa"/>
    <property type="match status" value="1"/>
</dbReference>
<feature type="domain" description="TonB-dependent receptor plug" evidence="12">
    <location>
        <begin position="124"/>
        <end position="229"/>
    </location>
</feature>
<evidence type="ECO:0000256" key="4">
    <source>
        <dbReference type="ARBA" id="ARBA00022692"/>
    </source>
</evidence>
<evidence type="ECO:0000313" key="14">
    <source>
        <dbReference type="Proteomes" id="UP000182257"/>
    </source>
</evidence>
<evidence type="ECO:0000256" key="2">
    <source>
        <dbReference type="ARBA" id="ARBA00022448"/>
    </source>
</evidence>
<evidence type="ECO:0000256" key="5">
    <source>
        <dbReference type="ARBA" id="ARBA00023077"/>
    </source>
</evidence>
<keyword evidence="4 8" id="KW-0812">Transmembrane</keyword>
<keyword evidence="5 9" id="KW-0798">TonB box</keyword>
<dbReference type="Gene3D" id="2.60.40.1120">
    <property type="entry name" value="Carboxypeptidase-like, regulatory domain"/>
    <property type="match status" value="1"/>
</dbReference>
<dbReference type="FunFam" id="2.170.130.10:FF:000003">
    <property type="entry name" value="SusC/RagA family TonB-linked outer membrane protein"/>
    <property type="match status" value="1"/>
</dbReference>
<dbReference type="NCBIfam" id="TIGR04056">
    <property type="entry name" value="OMP_RagA_SusC"/>
    <property type="match status" value="1"/>
</dbReference>
<keyword evidence="2 8" id="KW-0813">Transport</keyword>
<dbReference type="EMBL" id="FNRF01000001">
    <property type="protein sequence ID" value="SDZ92815.1"/>
    <property type="molecule type" value="Genomic_DNA"/>
</dbReference>
<evidence type="ECO:0000256" key="3">
    <source>
        <dbReference type="ARBA" id="ARBA00022452"/>
    </source>
</evidence>
<name>A0A1H3X038_XYLRU</name>
<dbReference type="SUPFAM" id="SSF56935">
    <property type="entry name" value="Porins"/>
    <property type="match status" value="1"/>
</dbReference>
<evidence type="ECO:0000256" key="1">
    <source>
        <dbReference type="ARBA" id="ARBA00004571"/>
    </source>
</evidence>
<accession>A0A1H3X038</accession>
<keyword evidence="7 8" id="KW-0998">Cell outer membrane</keyword>
<dbReference type="Gene3D" id="2.40.170.20">
    <property type="entry name" value="TonB-dependent receptor, beta-barrel domain"/>
    <property type="match status" value="1"/>
</dbReference>
<evidence type="ECO:0000256" key="8">
    <source>
        <dbReference type="PROSITE-ProRule" id="PRU01360"/>
    </source>
</evidence>
<evidence type="ECO:0000259" key="12">
    <source>
        <dbReference type="Pfam" id="PF07715"/>
    </source>
</evidence>
<keyword evidence="10" id="KW-0732">Signal</keyword>
<evidence type="ECO:0000256" key="10">
    <source>
        <dbReference type="SAM" id="SignalP"/>
    </source>
</evidence>
<feature type="signal peptide" evidence="10">
    <location>
        <begin position="1"/>
        <end position="29"/>
    </location>
</feature>
<dbReference type="AlphaFoldDB" id="A0A1H3X038"/>
<dbReference type="RefSeq" id="WP_074759692.1">
    <property type="nucleotide sequence ID" value="NZ_FNRF01000001.1"/>
</dbReference>
<dbReference type="InterPro" id="IPR012910">
    <property type="entry name" value="Plug_dom"/>
</dbReference>